<name>A0ABR6JCB8_AGRRD</name>
<sequence length="239" mass="26527">MPAFFVHGVPETHRLWKPVIDRLGPKDIVAVDLPGFSSAVPEGFDASKEAYVEWLITRIETIGEPVDLVAHDWGAIMTLRVASLRPDLVRSWAGGGCAIKADHPWHPLARLWQTPGEGEAYFADLDRGAMTTRLLDDGSSPAEADRIVADVDDRMGDCILRLYRSALNVGREWQSGLANITAPTLVLHGLKDRPVPPELAEALAKDIRAREVVLLDAGHWYPLQRPDEMARALNNFWSR</sequence>
<evidence type="ECO:0000313" key="3">
    <source>
        <dbReference type="EMBL" id="MBB4492575.1"/>
    </source>
</evidence>
<dbReference type="Pfam" id="PF12697">
    <property type="entry name" value="Abhydrolase_6"/>
    <property type="match status" value="1"/>
</dbReference>
<dbReference type="PRINTS" id="PR00111">
    <property type="entry name" value="ABHYDROLASE"/>
</dbReference>
<gene>
    <name evidence="3" type="ORF">GGE40_004420</name>
</gene>
<organism evidence="3 4">
    <name type="scientific">Agrobacterium radiobacter</name>
    <dbReference type="NCBI Taxonomy" id="362"/>
    <lineage>
        <taxon>Bacteria</taxon>
        <taxon>Pseudomonadati</taxon>
        <taxon>Pseudomonadota</taxon>
        <taxon>Alphaproteobacteria</taxon>
        <taxon>Hyphomicrobiales</taxon>
        <taxon>Rhizobiaceae</taxon>
        <taxon>Rhizobium/Agrobacterium group</taxon>
        <taxon>Agrobacterium</taxon>
        <taxon>Agrobacterium tumefaciens complex</taxon>
    </lineage>
</organism>
<dbReference type="InterPro" id="IPR050266">
    <property type="entry name" value="AB_hydrolase_sf"/>
</dbReference>
<dbReference type="PANTHER" id="PTHR43798">
    <property type="entry name" value="MONOACYLGLYCEROL LIPASE"/>
    <property type="match status" value="1"/>
</dbReference>
<dbReference type="PRINTS" id="PR00412">
    <property type="entry name" value="EPOXHYDRLASE"/>
</dbReference>
<dbReference type="Proteomes" id="UP000534590">
    <property type="component" value="Unassembled WGS sequence"/>
</dbReference>
<keyword evidence="1" id="KW-0378">Hydrolase</keyword>
<feature type="domain" description="AB hydrolase-1" evidence="2">
    <location>
        <begin position="4"/>
        <end position="232"/>
    </location>
</feature>
<proteinExistence type="predicted"/>
<dbReference type="SUPFAM" id="SSF53474">
    <property type="entry name" value="alpha/beta-Hydrolases"/>
    <property type="match status" value="1"/>
</dbReference>
<dbReference type="InterPro" id="IPR000639">
    <property type="entry name" value="Epox_hydrolase-like"/>
</dbReference>
<keyword evidence="4" id="KW-1185">Reference proteome</keyword>
<evidence type="ECO:0000313" key="4">
    <source>
        <dbReference type="Proteomes" id="UP000534590"/>
    </source>
</evidence>
<reference evidence="3 4" key="1">
    <citation type="submission" date="2020-08" db="EMBL/GenBank/DDBJ databases">
        <title>Genomic Encyclopedia of Type Strains, Phase IV (KMG-V): Genome sequencing to study the core and pangenomes of soil and plant-associated prokaryotes.</title>
        <authorList>
            <person name="Whitman W."/>
        </authorList>
    </citation>
    <scope>NUCLEOTIDE SEQUENCE [LARGE SCALE GENOMIC DNA]</scope>
    <source>
        <strain evidence="3 4">SEMIA 461</strain>
    </source>
</reference>
<dbReference type="InterPro" id="IPR000073">
    <property type="entry name" value="AB_hydrolase_1"/>
</dbReference>
<dbReference type="Gene3D" id="3.40.50.1820">
    <property type="entry name" value="alpha/beta hydrolase"/>
    <property type="match status" value="1"/>
</dbReference>
<accession>A0ABR6JCB8</accession>
<dbReference type="PANTHER" id="PTHR43798:SF31">
    <property type="entry name" value="AB HYDROLASE SUPERFAMILY PROTEIN YCLE"/>
    <property type="match status" value="1"/>
</dbReference>
<comment type="caution">
    <text evidence="3">The sequence shown here is derived from an EMBL/GenBank/DDBJ whole genome shotgun (WGS) entry which is preliminary data.</text>
</comment>
<dbReference type="RefSeq" id="WP_080865292.1">
    <property type="nucleotide sequence ID" value="NZ_JACIGS010000005.1"/>
</dbReference>
<protein>
    <submittedName>
        <fullName evidence="3">Pimeloyl-ACP methyl ester carboxylesterase</fullName>
    </submittedName>
</protein>
<dbReference type="EMBL" id="JACIHP010000005">
    <property type="protein sequence ID" value="MBB4492575.1"/>
    <property type="molecule type" value="Genomic_DNA"/>
</dbReference>
<evidence type="ECO:0000256" key="1">
    <source>
        <dbReference type="ARBA" id="ARBA00022801"/>
    </source>
</evidence>
<evidence type="ECO:0000259" key="2">
    <source>
        <dbReference type="Pfam" id="PF12697"/>
    </source>
</evidence>
<dbReference type="InterPro" id="IPR029058">
    <property type="entry name" value="AB_hydrolase_fold"/>
</dbReference>